<dbReference type="PANTHER" id="PTHR12308">
    <property type="entry name" value="ANOCTAMIN"/>
    <property type="match status" value="1"/>
</dbReference>
<name>A0A0S4J9P8_BODSA</name>
<feature type="transmembrane region" description="Helical" evidence="5">
    <location>
        <begin position="764"/>
        <end position="784"/>
    </location>
</feature>
<dbReference type="GO" id="GO:0005254">
    <property type="term" value="F:chloride channel activity"/>
    <property type="evidence" value="ECO:0007669"/>
    <property type="project" value="TreeGrafter"/>
</dbReference>
<accession>A0A0S4J9P8</accession>
<keyword evidence="2 5" id="KW-0812">Transmembrane</keyword>
<dbReference type="PANTHER" id="PTHR12308:SF73">
    <property type="entry name" value="ANOCTAMIN"/>
    <property type="match status" value="1"/>
</dbReference>
<evidence type="ECO:0000256" key="2">
    <source>
        <dbReference type="ARBA" id="ARBA00022692"/>
    </source>
</evidence>
<sequence>MDAGVDQALLLSTSNAEPLGGSGTNQVPYGGITTPLTPGGEAKYTPKSLFFCLVLDNPFYQTPPCRGMKVEFMRQPATDAGGPGTFMEDDDLLLLPKGHDVRRAPTNFEKVIEIILRLQNRGFQIQPAGMLISSSNRQAANLDQIPDNEFQGYSLNHAALLSSPDGDEMYIKLHAGRGILMKFAEIQGVVLSTHPYSFGGGAPLPFSKEQEKKLDDSVKLFCDAYPEFADLEDDEGNKLSLKPHGYVLDVPDKMRLITRLVREAWQFGGCGIQIAEMKSKGILVRHFFPLHNVHYQDAYGLGHWASLTQMFSAHPFYQVEEHVVKYFGESVGLYFVWIRKYSLFLRYVAFFGLVAGILDILAQIHEPLREEMGLSVVNMVFSIICCVWGVAWIFKWRRVENEFSIRYGQDAQVTQELVRDEFYQAEAPKELAIDELYRMDFNYPLTLRNRQDGSMMQLYDNSTKRAFMRYAVSYPLILILAGAMVTGLYYTTYWRFRDPTNNVVSYASSVCTLLIGFVFGVLFDKIVGFVNNLENNRTDTEQEEQTINKSFLFYFFSYYFALFTIALWPSDISDSDRLDQLATQMLIITVAKPMVQNIMELFMPRLKAQLRIRTDMAGGSTIAGFCSLLRCEPMPEDPNLNEHDSEGRRLWLEAQMEPYESTSGDYLEITLQYGYMTMFAATFPWAAVAALLYNILEIRIDARKILRECQRPVARPANTIGAWNGIFMLLSVLSVITNGYLIAIMSSAPSRMGLSVDPTTRYKVFTIAQYIFVFSFFVISIWFAGNSAIYNKTRAKFQILSNRSTRARLATRMRQKASSVGSEPMV</sequence>
<proteinExistence type="predicted"/>
<feature type="transmembrane region" description="Helical" evidence="5">
    <location>
        <begin position="551"/>
        <end position="568"/>
    </location>
</feature>
<dbReference type="OrthoDB" id="296386at2759"/>
<dbReference type="Pfam" id="PF04547">
    <property type="entry name" value="Anoctamin"/>
    <property type="match status" value="1"/>
</dbReference>
<keyword evidence="3 5" id="KW-1133">Transmembrane helix</keyword>
<dbReference type="AlphaFoldDB" id="A0A0S4J9P8"/>
<evidence type="ECO:0000256" key="1">
    <source>
        <dbReference type="ARBA" id="ARBA00004141"/>
    </source>
</evidence>
<evidence type="ECO:0000313" key="7">
    <source>
        <dbReference type="EMBL" id="CUG88004.1"/>
    </source>
</evidence>
<dbReference type="Proteomes" id="UP000051952">
    <property type="component" value="Unassembled WGS sequence"/>
</dbReference>
<feature type="domain" description="Anoctamin transmembrane" evidence="6">
    <location>
        <begin position="325"/>
        <end position="783"/>
    </location>
</feature>
<keyword evidence="4 5" id="KW-0472">Membrane</keyword>
<feature type="transmembrane region" description="Helical" evidence="5">
    <location>
        <begin position="344"/>
        <end position="364"/>
    </location>
</feature>
<feature type="transmembrane region" description="Helical" evidence="5">
    <location>
        <begin position="503"/>
        <end position="523"/>
    </location>
</feature>
<dbReference type="GO" id="GO:0016020">
    <property type="term" value="C:membrane"/>
    <property type="evidence" value="ECO:0007669"/>
    <property type="project" value="UniProtKB-SubCell"/>
</dbReference>
<dbReference type="InterPro" id="IPR049452">
    <property type="entry name" value="Anoctamin_TM"/>
</dbReference>
<keyword evidence="8" id="KW-1185">Reference proteome</keyword>
<evidence type="ECO:0000256" key="5">
    <source>
        <dbReference type="SAM" id="Phobius"/>
    </source>
</evidence>
<organism evidence="7 8">
    <name type="scientific">Bodo saltans</name>
    <name type="common">Flagellated protozoan</name>
    <dbReference type="NCBI Taxonomy" id="75058"/>
    <lineage>
        <taxon>Eukaryota</taxon>
        <taxon>Discoba</taxon>
        <taxon>Euglenozoa</taxon>
        <taxon>Kinetoplastea</taxon>
        <taxon>Metakinetoplastina</taxon>
        <taxon>Eubodonida</taxon>
        <taxon>Bodonidae</taxon>
        <taxon>Bodo</taxon>
    </lineage>
</organism>
<feature type="transmembrane region" description="Helical" evidence="5">
    <location>
        <begin position="717"/>
        <end position="744"/>
    </location>
</feature>
<reference evidence="8" key="1">
    <citation type="submission" date="2015-09" db="EMBL/GenBank/DDBJ databases">
        <authorList>
            <consortium name="Pathogen Informatics"/>
        </authorList>
    </citation>
    <scope>NUCLEOTIDE SEQUENCE [LARGE SCALE GENOMIC DNA]</scope>
    <source>
        <strain evidence="8">Lake Konstanz</strain>
    </source>
</reference>
<evidence type="ECO:0000256" key="3">
    <source>
        <dbReference type="ARBA" id="ARBA00022989"/>
    </source>
</evidence>
<feature type="transmembrane region" description="Helical" evidence="5">
    <location>
        <begin position="376"/>
        <end position="394"/>
    </location>
</feature>
<feature type="transmembrane region" description="Helical" evidence="5">
    <location>
        <begin position="673"/>
        <end position="696"/>
    </location>
</feature>
<dbReference type="EMBL" id="CYKH01001607">
    <property type="protein sequence ID" value="CUG88004.1"/>
    <property type="molecule type" value="Genomic_DNA"/>
</dbReference>
<comment type="subcellular location">
    <subcellularLocation>
        <location evidence="1">Membrane</location>
        <topology evidence="1">Multi-pass membrane protein</topology>
    </subcellularLocation>
</comment>
<evidence type="ECO:0000313" key="8">
    <source>
        <dbReference type="Proteomes" id="UP000051952"/>
    </source>
</evidence>
<evidence type="ECO:0000259" key="6">
    <source>
        <dbReference type="Pfam" id="PF04547"/>
    </source>
</evidence>
<dbReference type="InterPro" id="IPR007632">
    <property type="entry name" value="Anoctamin"/>
</dbReference>
<dbReference type="VEuPathDB" id="TriTrypDB:BSAL_13105"/>
<evidence type="ECO:0000256" key="4">
    <source>
        <dbReference type="ARBA" id="ARBA00023136"/>
    </source>
</evidence>
<gene>
    <name evidence="7" type="ORF">BSAL_13105</name>
</gene>
<protein>
    <submittedName>
        <fullName evidence="7">Transmembrane protein, putative</fullName>
    </submittedName>
</protein>
<feature type="transmembrane region" description="Helical" evidence="5">
    <location>
        <begin position="471"/>
        <end position="491"/>
    </location>
</feature>